<evidence type="ECO:0000256" key="1">
    <source>
        <dbReference type="ARBA" id="ARBA00006739"/>
    </source>
</evidence>
<evidence type="ECO:0000256" key="4">
    <source>
        <dbReference type="SAM" id="Phobius"/>
    </source>
</evidence>
<gene>
    <name evidence="5" type="ORF">HELGO_WM16933</name>
</gene>
<feature type="transmembrane region" description="Helical" evidence="4">
    <location>
        <begin position="6"/>
        <end position="27"/>
    </location>
</feature>
<dbReference type="SUPFAM" id="SSF53448">
    <property type="entry name" value="Nucleotide-diphospho-sugar transferases"/>
    <property type="match status" value="1"/>
</dbReference>
<name>A0A6S6TNL9_9BACT</name>
<evidence type="ECO:0000256" key="3">
    <source>
        <dbReference type="ARBA" id="ARBA00022679"/>
    </source>
</evidence>
<evidence type="ECO:0000256" key="2">
    <source>
        <dbReference type="ARBA" id="ARBA00022676"/>
    </source>
</evidence>
<reference evidence="5" key="1">
    <citation type="submission" date="2020-01" db="EMBL/GenBank/DDBJ databases">
        <authorList>
            <person name="Meier V. D."/>
            <person name="Meier V D."/>
        </authorList>
    </citation>
    <scope>NUCLEOTIDE SEQUENCE</scope>
    <source>
        <strain evidence="5">HLG_WM_MAG_10</strain>
    </source>
</reference>
<keyword evidence="4" id="KW-1133">Transmembrane helix</keyword>
<keyword evidence="4" id="KW-0472">Membrane</keyword>
<dbReference type="CDD" id="cd06423">
    <property type="entry name" value="CESA_like"/>
    <property type="match status" value="1"/>
</dbReference>
<dbReference type="PANTHER" id="PTHR43630">
    <property type="entry name" value="POLY-BETA-1,6-N-ACETYL-D-GLUCOSAMINE SYNTHASE"/>
    <property type="match status" value="1"/>
</dbReference>
<feature type="transmembrane region" description="Helical" evidence="4">
    <location>
        <begin position="303"/>
        <end position="320"/>
    </location>
</feature>
<dbReference type="Gene3D" id="3.90.550.10">
    <property type="entry name" value="Spore Coat Polysaccharide Biosynthesis Protein SpsA, Chain A"/>
    <property type="match status" value="1"/>
</dbReference>
<dbReference type="InterPro" id="IPR029044">
    <property type="entry name" value="Nucleotide-diphossugar_trans"/>
</dbReference>
<organism evidence="5">
    <name type="scientific">uncultured Aureispira sp</name>
    <dbReference type="NCBI Taxonomy" id="1331704"/>
    <lineage>
        <taxon>Bacteria</taxon>
        <taxon>Pseudomonadati</taxon>
        <taxon>Bacteroidota</taxon>
        <taxon>Saprospiria</taxon>
        <taxon>Saprospirales</taxon>
        <taxon>Saprospiraceae</taxon>
        <taxon>Aureispira</taxon>
        <taxon>environmental samples</taxon>
    </lineage>
</organism>
<feature type="transmembrane region" description="Helical" evidence="4">
    <location>
        <begin position="354"/>
        <end position="372"/>
    </location>
</feature>
<sequence length="385" mass="43002">MLTILSILIGGYLALASFYMLLFAIGAKINATKAFVKLPTPLNAEASMAVFIPGYKEDAVIVDVAKKALTQAYENYTVIVIADSFLPETLALLNELPIKVVEVHFEQSTKVKALNYSMQQLEADYDLAVILDADNVMEKDFLAKINEAYHQGASVIQGRRIAKNTDTSYALLDALSEAINNNIYNLGQINLGFSARLVGSGMAFKYPLFQSLMEKSVAVGGFDKELELKLLEQGKHIHYVHNAIVWDEKVSKVAVFAKQRRRWLSAQYHYLKEYGGRAIKDLLTKGNFDFFNKIYQMALPPRLLLPVFLGIGTIVCYLAGSSTFGVWFFGFLANVLANFISIPREMFTIKLLKALLKLPVAVFFMVLSLLKLKGANKKFYHTPHG</sequence>
<keyword evidence="3 5" id="KW-0808">Transferase</keyword>
<evidence type="ECO:0000313" key="5">
    <source>
        <dbReference type="EMBL" id="CAA6816489.1"/>
    </source>
</evidence>
<dbReference type="EMBL" id="CACVAQ010000237">
    <property type="protein sequence ID" value="CAA6816489.1"/>
    <property type="molecule type" value="Genomic_DNA"/>
</dbReference>
<keyword evidence="4" id="KW-0812">Transmembrane</keyword>
<keyword evidence="2" id="KW-0328">Glycosyltransferase</keyword>
<dbReference type="AlphaFoldDB" id="A0A6S6TNL9"/>
<dbReference type="Pfam" id="PF13641">
    <property type="entry name" value="Glyco_tranf_2_3"/>
    <property type="match status" value="1"/>
</dbReference>
<accession>A0A6S6TNL9</accession>
<proteinExistence type="inferred from homology"/>
<dbReference type="GO" id="GO:0016757">
    <property type="term" value="F:glycosyltransferase activity"/>
    <property type="evidence" value="ECO:0007669"/>
    <property type="project" value="UniProtKB-KW"/>
</dbReference>
<dbReference type="PANTHER" id="PTHR43630:SF1">
    <property type="entry name" value="POLY-BETA-1,6-N-ACETYL-D-GLUCOSAMINE SYNTHASE"/>
    <property type="match status" value="1"/>
</dbReference>
<comment type="similarity">
    <text evidence="1">Belongs to the glycosyltransferase 2 family.</text>
</comment>
<protein>
    <submittedName>
        <fullName evidence="5">Glycosyltransferase, catalytic subunit of cellulose synthase and poly-beta-1,6-N-acetylglucosamine synthase</fullName>
    </submittedName>
</protein>